<name>A0A2G9YQ05_9BACT</name>
<dbReference type="CDD" id="cd01651">
    <property type="entry name" value="RT_G2_intron"/>
    <property type="match status" value="1"/>
</dbReference>
<dbReference type="PANTHER" id="PTHR34047:SF8">
    <property type="entry name" value="PROTEIN YKFC"/>
    <property type="match status" value="1"/>
</dbReference>
<dbReference type="Pfam" id="PF00078">
    <property type="entry name" value="RVT_1"/>
    <property type="match status" value="1"/>
</dbReference>
<dbReference type="SUPFAM" id="SSF56672">
    <property type="entry name" value="DNA/RNA polymerases"/>
    <property type="match status" value="1"/>
</dbReference>
<sequence length="356" mass="41451">MESFIESINSLDNRQILSKIIIHKGTYNQIISLENLFTAWEEFRKGKRNKPDVLLFELNLEDNIFKLHNELKIGAQREIAYLQFRISDPKPRTISKASVADRLLHHAIYRHLQPLFNKTFIFDGFSCRKTKGTHKAFVRTVQIARKVSKNYTGSCWALKCDVKKFFDNIDHRVLIELLERRIDDKPLVSLLGEIIGSFAVKPGKGMPLGNLTSQLFANVYMDPLDKFVKHRLKVKYYLRYADDFLLLGSNPNELLGYFIEINNFLKDKLKLSVHPDKIILRKLNWGIDFVGYVALPKYTLPRKSTVKRIFQCLAKKLESEPEKANESLQSYLGYLKHVNAYKISRKLKEQLSDNIQ</sequence>
<accession>A0A2G9YQ05</accession>
<dbReference type="Proteomes" id="UP000231567">
    <property type="component" value="Unassembled WGS sequence"/>
</dbReference>
<evidence type="ECO:0000313" key="3">
    <source>
        <dbReference type="Proteomes" id="UP000231567"/>
    </source>
</evidence>
<dbReference type="InterPro" id="IPR043502">
    <property type="entry name" value="DNA/RNA_pol_sf"/>
</dbReference>
<reference evidence="2 3" key="1">
    <citation type="submission" date="2017-09" db="EMBL/GenBank/DDBJ databases">
        <title>Depth-based differentiation of microbial function through sediment-hosted aquifers and enrichment of novel symbionts in the deep terrestrial subsurface.</title>
        <authorList>
            <person name="Probst A.J."/>
            <person name="Ladd B."/>
            <person name="Jarett J.K."/>
            <person name="Geller-Mcgrath D.E."/>
            <person name="Sieber C.M."/>
            <person name="Emerson J.B."/>
            <person name="Anantharaman K."/>
            <person name="Thomas B.C."/>
            <person name="Malmstrom R."/>
            <person name="Stieglmeier M."/>
            <person name="Klingl A."/>
            <person name="Woyke T."/>
            <person name="Ryan C.M."/>
            <person name="Banfield J.F."/>
        </authorList>
    </citation>
    <scope>NUCLEOTIDE SEQUENCE [LARGE SCALE GENOMIC DNA]</scope>
    <source>
        <strain evidence="2">CG23_combo_of_CG06-09_8_20_14_all_40_13</strain>
    </source>
</reference>
<proteinExistence type="predicted"/>
<comment type="caution">
    <text evidence="2">The sequence shown here is derived from an EMBL/GenBank/DDBJ whole genome shotgun (WGS) entry which is preliminary data.</text>
</comment>
<dbReference type="AlphaFoldDB" id="A0A2G9YQ05"/>
<protein>
    <recommendedName>
        <fullName evidence="1">Reverse transcriptase domain-containing protein</fullName>
    </recommendedName>
</protein>
<dbReference type="PROSITE" id="PS50878">
    <property type="entry name" value="RT_POL"/>
    <property type="match status" value="1"/>
</dbReference>
<dbReference type="EMBL" id="PCRM01000045">
    <property type="protein sequence ID" value="PIP21339.1"/>
    <property type="molecule type" value="Genomic_DNA"/>
</dbReference>
<dbReference type="InterPro" id="IPR000477">
    <property type="entry name" value="RT_dom"/>
</dbReference>
<dbReference type="InterPro" id="IPR051083">
    <property type="entry name" value="GrpII_Intron_Splice-Mob/Def"/>
</dbReference>
<organism evidence="2 3">
    <name type="scientific">Candidatus Nealsonbacteria bacterium CG23_combo_of_CG06-09_8_20_14_all_40_13</name>
    <dbReference type="NCBI Taxonomy" id="1974724"/>
    <lineage>
        <taxon>Bacteria</taxon>
        <taxon>Candidatus Nealsoniibacteriota</taxon>
    </lineage>
</organism>
<dbReference type="PANTHER" id="PTHR34047">
    <property type="entry name" value="NUCLEAR INTRON MATURASE 1, MITOCHONDRIAL-RELATED"/>
    <property type="match status" value="1"/>
</dbReference>
<evidence type="ECO:0000313" key="2">
    <source>
        <dbReference type="EMBL" id="PIP21339.1"/>
    </source>
</evidence>
<gene>
    <name evidence="2" type="ORF">COX39_03535</name>
</gene>
<evidence type="ECO:0000259" key="1">
    <source>
        <dbReference type="PROSITE" id="PS50878"/>
    </source>
</evidence>
<feature type="domain" description="Reverse transcriptase" evidence="1">
    <location>
        <begin position="75"/>
        <end position="294"/>
    </location>
</feature>